<reference evidence="1 2" key="1">
    <citation type="journal article" date="2013" name="Stand. Genomic Sci.">
        <title>Genomic Encyclopedia of Type Strains, Phase I: The one thousand microbial genomes (KMG-I) project.</title>
        <authorList>
            <person name="Kyrpides N.C."/>
            <person name="Woyke T."/>
            <person name="Eisen J.A."/>
            <person name="Garrity G."/>
            <person name="Lilburn T.G."/>
            <person name="Beck B.J."/>
            <person name="Whitman W.B."/>
            <person name="Hugenholtz P."/>
            <person name="Klenk H.P."/>
        </authorList>
    </citation>
    <scope>NUCLEOTIDE SEQUENCE [LARGE SCALE GENOMIC DNA]</scope>
    <source>
        <strain evidence="1 2">DSM 45044</strain>
    </source>
</reference>
<organism evidence="1 2">
    <name type="scientific">Stackebrandtia albiflava</name>
    <dbReference type="NCBI Taxonomy" id="406432"/>
    <lineage>
        <taxon>Bacteria</taxon>
        <taxon>Bacillati</taxon>
        <taxon>Actinomycetota</taxon>
        <taxon>Actinomycetes</taxon>
        <taxon>Glycomycetales</taxon>
        <taxon>Glycomycetaceae</taxon>
        <taxon>Stackebrandtia</taxon>
    </lineage>
</organism>
<proteinExistence type="predicted"/>
<evidence type="ECO:0000313" key="2">
    <source>
        <dbReference type="Proteomes" id="UP000321617"/>
    </source>
</evidence>
<sequence>MSPRRGDRVAPPAVGGEWHIRFADNTSAKGWEDLCSQVPSAARTAWDLMRNRPPSVVGNERHHRLKGSLRHSTYRGVVHEQWQIEVTGSGRVWYLADVEHRTCWITYAGVRHPKSTE</sequence>
<keyword evidence="2" id="KW-1185">Reference proteome</keyword>
<comment type="caution">
    <text evidence="1">The sequence shown here is derived from an EMBL/GenBank/DDBJ whole genome shotgun (WGS) entry which is preliminary data.</text>
</comment>
<evidence type="ECO:0008006" key="3">
    <source>
        <dbReference type="Google" id="ProtNLM"/>
    </source>
</evidence>
<protein>
    <recommendedName>
        <fullName evidence="3">Cytotoxic translational repressor of toxin-antitoxin stability system</fullName>
    </recommendedName>
</protein>
<evidence type="ECO:0000313" key="1">
    <source>
        <dbReference type="EMBL" id="TWJ07969.1"/>
    </source>
</evidence>
<gene>
    <name evidence="1" type="ORF">LX16_4752</name>
</gene>
<dbReference type="Proteomes" id="UP000321617">
    <property type="component" value="Unassembled WGS sequence"/>
</dbReference>
<accession>A0A562UQS7</accession>
<dbReference type="EMBL" id="VLLL01000009">
    <property type="protein sequence ID" value="TWJ07969.1"/>
    <property type="molecule type" value="Genomic_DNA"/>
</dbReference>
<name>A0A562UQS7_9ACTN</name>
<dbReference type="AlphaFoldDB" id="A0A562UQS7"/>